<keyword evidence="13" id="KW-0443">Lipid metabolism</keyword>
<comment type="cofactor">
    <cofactor evidence="1">
        <name>Fe(2+)</name>
        <dbReference type="ChEBI" id="CHEBI:29033"/>
    </cofactor>
</comment>
<evidence type="ECO:0000256" key="6">
    <source>
        <dbReference type="ARBA" id="ARBA00022528"/>
    </source>
</evidence>
<dbReference type="EMBL" id="CM017323">
    <property type="protein sequence ID" value="KAE8022705.1"/>
    <property type="molecule type" value="Genomic_DNA"/>
</dbReference>
<accession>A0A5N6R1N3</accession>
<keyword evidence="5" id="KW-0444">Lipid biosynthesis</keyword>
<sequence length="132" mass="14989">MGIKLNYFAFESLPSVALLPTRAQRSPKGKAMSLLGHASVNVVCSMLPENIEIFKSIEEWVRSDILTLLKPVKKSWQPYDFLPNPISYGFIEQVNELRERTKDIPDDYFVVLVGNMITEEALPTYQALINSI</sequence>
<evidence type="ECO:0000256" key="14">
    <source>
        <dbReference type="ARBA" id="ARBA00023160"/>
    </source>
</evidence>
<proteinExistence type="inferred from homology"/>
<evidence type="ECO:0000256" key="10">
    <source>
        <dbReference type="ARBA" id="ARBA00022946"/>
    </source>
</evidence>
<evidence type="ECO:0000256" key="5">
    <source>
        <dbReference type="ARBA" id="ARBA00022516"/>
    </source>
</evidence>
<dbReference type="InterPro" id="IPR005067">
    <property type="entry name" value="Fatty_acid_desaturase-2"/>
</dbReference>
<dbReference type="GO" id="GO:0009570">
    <property type="term" value="C:chloroplast stroma"/>
    <property type="evidence" value="ECO:0007669"/>
    <property type="project" value="TreeGrafter"/>
</dbReference>
<evidence type="ECO:0000256" key="12">
    <source>
        <dbReference type="ARBA" id="ARBA00023004"/>
    </source>
</evidence>
<evidence type="ECO:0000256" key="13">
    <source>
        <dbReference type="ARBA" id="ARBA00023098"/>
    </source>
</evidence>
<keyword evidence="10" id="KW-0809">Transit peptide</keyword>
<dbReference type="PANTHER" id="PTHR31155">
    <property type="entry name" value="ACYL- ACYL-CARRIER-PROTEIN DESATURASE-RELATED"/>
    <property type="match status" value="1"/>
</dbReference>
<keyword evidence="9" id="KW-0276">Fatty acid metabolism</keyword>
<dbReference type="GO" id="GO:0006633">
    <property type="term" value="P:fatty acid biosynthetic process"/>
    <property type="evidence" value="ECO:0007669"/>
    <property type="project" value="UniProtKB-KW"/>
</dbReference>
<keyword evidence="16" id="KW-1185">Reference proteome</keyword>
<evidence type="ECO:0000256" key="1">
    <source>
        <dbReference type="ARBA" id="ARBA00001954"/>
    </source>
</evidence>
<dbReference type="Pfam" id="PF03405">
    <property type="entry name" value="FA_desaturase_2"/>
    <property type="match status" value="1"/>
</dbReference>
<evidence type="ECO:0000256" key="11">
    <source>
        <dbReference type="ARBA" id="ARBA00023002"/>
    </source>
</evidence>
<protein>
    <submittedName>
        <fullName evidence="15">Uncharacterized protein</fullName>
    </submittedName>
</protein>
<keyword evidence="12" id="KW-0408">Iron</keyword>
<keyword evidence="11" id="KW-0560">Oxidoreductase</keyword>
<reference evidence="15 16" key="1">
    <citation type="submission" date="2019-06" db="EMBL/GenBank/DDBJ databases">
        <title>A chromosomal-level reference genome of Carpinus fangiana (Coryloideae, Betulaceae).</title>
        <authorList>
            <person name="Yang X."/>
            <person name="Wang Z."/>
            <person name="Zhang L."/>
            <person name="Hao G."/>
            <person name="Liu J."/>
            <person name="Yang Y."/>
        </authorList>
    </citation>
    <scope>NUCLEOTIDE SEQUENCE [LARGE SCALE GENOMIC DNA]</scope>
    <source>
        <strain evidence="15">Cfa_2016G</strain>
        <tissue evidence="15">Leaf</tissue>
    </source>
</reference>
<keyword evidence="8" id="KW-0479">Metal-binding</keyword>
<keyword evidence="14" id="KW-0275">Fatty acid biosynthesis</keyword>
<keyword evidence="6" id="KW-0150">Chloroplast</keyword>
<keyword evidence="7" id="KW-0934">Plastid</keyword>
<comment type="similarity">
    <text evidence="4">Belongs to the fatty acid desaturase type 2 family.</text>
</comment>
<evidence type="ECO:0000256" key="9">
    <source>
        <dbReference type="ARBA" id="ARBA00022832"/>
    </source>
</evidence>
<evidence type="ECO:0000313" key="16">
    <source>
        <dbReference type="Proteomes" id="UP000327013"/>
    </source>
</evidence>
<evidence type="ECO:0000256" key="3">
    <source>
        <dbReference type="ARBA" id="ARBA00004872"/>
    </source>
</evidence>
<dbReference type="Gene3D" id="1.10.620.20">
    <property type="entry name" value="Ribonucleotide Reductase, subunit A"/>
    <property type="match status" value="1"/>
</dbReference>
<dbReference type="SUPFAM" id="SSF47240">
    <property type="entry name" value="Ferritin-like"/>
    <property type="match status" value="1"/>
</dbReference>
<evidence type="ECO:0000256" key="8">
    <source>
        <dbReference type="ARBA" id="ARBA00022723"/>
    </source>
</evidence>
<dbReference type="Proteomes" id="UP000327013">
    <property type="component" value="Chromosome 3"/>
</dbReference>
<dbReference type="OrthoDB" id="1924153at2759"/>
<dbReference type="InterPro" id="IPR012348">
    <property type="entry name" value="RNR-like"/>
</dbReference>
<dbReference type="AlphaFoldDB" id="A0A5N6R1N3"/>
<dbReference type="PANTHER" id="PTHR31155:SF27">
    <property type="entry name" value="STEAROYL-[ACYL-CARRIER-PROTEIN] 9-DESATURASE 5, CHLOROPLASTIC"/>
    <property type="match status" value="1"/>
</dbReference>
<gene>
    <name evidence="15" type="ORF">FH972_008486</name>
</gene>
<comment type="pathway">
    <text evidence="3">Lipid metabolism; fatty acid metabolism.</text>
</comment>
<evidence type="ECO:0000256" key="7">
    <source>
        <dbReference type="ARBA" id="ARBA00022640"/>
    </source>
</evidence>
<dbReference type="GO" id="GO:0046872">
    <property type="term" value="F:metal ion binding"/>
    <property type="evidence" value="ECO:0007669"/>
    <property type="project" value="UniProtKB-KW"/>
</dbReference>
<dbReference type="GO" id="GO:0045300">
    <property type="term" value="F:stearoyl-[ACP] desaturase activity"/>
    <property type="evidence" value="ECO:0007669"/>
    <property type="project" value="InterPro"/>
</dbReference>
<name>A0A5N6R1N3_9ROSI</name>
<dbReference type="InterPro" id="IPR009078">
    <property type="entry name" value="Ferritin-like_SF"/>
</dbReference>
<evidence type="ECO:0000313" key="15">
    <source>
        <dbReference type="EMBL" id="KAE8022705.1"/>
    </source>
</evidence>
<evidence type="ECO:0000256" key="4">
    <source>
        <dbReference type="ARBA" id="ARBA00008749"/>
    </source>
</evidence>
<evidence type="ECO:0000256" key="2">
    <source>
        <dbReference type="ARBA" id="ARBA00004229"/>
    </source>
</evidence>
<comment type="subcellular location">
    <subcellularLocation>
        <location evidence="2">Plastid</location>
        <location evidence="2">Chloroplast</location>
    </subcellularLocation>
</comment>
<organism evidence="15 16">
    <name type="scientific">Carpinus fangiana</name>
    <dbReference type="NCBI Taxonomy" id="176857"/>
    <lineage>
        <taxon>Eukaryota</taxon>
        <taxon>Viridiplantae</taxon>
        <taxon>Streptophyta</taxon>
        <taxon>Embryophyta</taxon>
        <taxon>Tracheophyta</taxon>
        <taxon>Spermatophyta</taxon>
        <taxon>Magnoliopsida</taxon>
        <taxon>eudicotyledons</taxon>
        <taxon>Gunneridae</taxon>
        <taxon>Pentapetalae</taxon>
        <taxon>rosids</taxon>
        <taxon>fabids</taxon>
        <taxon>Fagales</taxon>
        <taxon>Betulaceae</taxon>
        <taxon>Carpinus</taxon>
    </lineage>
</organism>